<reference evidence="1" key="1">
    <citation type="submission" date="2014-05" db="EMBL/GenBank/DDBJ databases">
        <title>The transcriptome of the halophilic microalga Tetraselmis sp. GSL018 isolated from the Great Salt Lake, Utah.</title>
        <authorList>
            <person name="Jinkerson R.E."/>
            <person name="D'Adamo S."/>
            <person name="Posewitz M.C."/>
        </authorList>
    </citation>
    <scope>NUCLEOTIDE SEQUENCE</scope>
    <source>
        <strain evidence="1">GSL018</strain>
    </source>
</reference>
<feature type="non-terminal residue" evidence="1">
    <location>
        <position position="1"/>
    </location>
</feature>
<sequence>RRWSWGRPWWGARGWRARRRRHRGWRARRRRARRRRGDRRRRRRRRRWRQWRRRKRGRGIRRGAWGRLRGRRRRRRSWWGWRARRARALAAINLIHQVFKPTSALPAADIGNGKDAAAKQSSVPNEPFIHIVRKSTRLKNFIANFWNHSCCQTQAMVGGLAQDQQKQQSRSAATPGYGRYHVVFLQWIWCLCCSDVRP</sequence>
<organism evidence="1">
    <name type="scientific">Tetraselmis sp. GSL018</name>
    <dbReference type="NCBI Taxonomy" id="582737"/>
    <lineage>
        <taxon>Eukaryota</taxon>
        <taxon>Viridiplantae</taxon>
        <taxon>Chlorophyta</taxon>
        <taxon>core chlorophytes</taxon>
        <taxon>Chlorodendrophyceae</taxon>
        <taxon>Chlorodendrales</taxon>
        <taxon>Chlorodendraceae</taxon>
        <taxon>Tetraselmis</taxon>
    </lineage>
</organism>
<dbReference type="AlphaFoldDB" id="A0A061SK11"/>
<name>A0A061SK11_9CHLO</name>
<proteinExistence type="predicted"/>
<gene>
    <name evidence="1" type="ORF">TSPGSL018_3857</name>
</gene>
<dbReference type="EMBL" id="GBEZ01001768">
    <property type="protein sequence ID" value="JAC83235.1"/>
    <property type="molecule type" value="Transcribed_RNA"/>
</dbReference>
<accession>A0A061SK11</accession>
<protein>
    <submittedName>
        <fullName evidence="1">Uncharacterized protein</fullName>
    </submittedName>
</protein>
<evidence type="ECO:0000313" key="1">
    <source>
        <dbReference type="EMBL" id="JAC83235.1"/>
    </source>
</evidence>